<dbReference type="STRING" id="553973.CLOHYLEM_06804"/>
<evidence type="ECO:0000256" key="1">
    <source>
        <dbReference type="SAM" id="Phobius"/>
    </source>
</evidence>
<reference evidence="2" key="1">
    <citation type="submission" date="2009-02" db="EMBL/GenBank/DDBJ databases">
        <authorList>
            <person name="Fulton L."/>
            <person name="Clifton S."/>
            <person name="Fulton B."/>
            <person name="Xu J."/>
            <person name="Minx P."/>
            <person name="Pepin K.H."/>
            <person name="Johnson M."/>
            <person name="Bhonagiri V."/>
            <person name="Nash W.E."/>
            <person name="Mardis E.R."/>
            <person name="Wilson R.K."/>
        </authorList>
    </citation>
    <scope>NUCLEOTIDE SEQUENCE [LARGE SCALE GENOMIC DNA]</scope>
    <source>
        <strain evidence="2">DSM 15053</strain>
    </source>
</reference>
<dbReference type="Proteomes" id="UP000004893">
    <property type="component" value="Unassembled WGS sequence"/>
</dbReference>
<keyword evidence="3" id="KW-1185">Reference proteome</keyword>
<accession>C0C3Z1</accession>
<name>C0C3Z1_9FIRM</name>
<organism evidence="2 3">
    <name type="scientific">[Clostridium] hylemonae DSM 15053</name>
    <dbReference type="NCBI Taxonomy" id="553973"/>
    <lineage>
        <taxon>Bacteria</taxon>
        <taxon>Bacillati</taxon>
        <taxon>Bacillota</taxon>
        <taxon>Clostridia</taxon>
        <taxon>Lachnospirales</taxon>
        <taxon>Lachnospiraceae</taxon>
    </lineage>
</organism>
<keyword evidence="1" id="KW-1133">Transmembrane helix</keyword>
<evidence type="ECO:0000313" key="2">
    <source>
        <dbReference type="EMBL" id="EEG73149.1"/>
    </source>
</evidence>
<keyword evidence="1" id="KW-0812">Transmembrane</keyword>
<reference evidence="2" key="2">
    <citation type="submission" date="2013-06" db="EMBL/GenBank/DDBJ databases">
        <title>Draft genome sequence of Clostridium hylemonae (DSM 15053).</title>
        <authorList>
            <person name="Sudarsanam P."/>
            <person name="Ley R."/>
            <person name="Guruge J."/>
            <person name="Turnbaugh P.J."/>
            <person name="Mahowald M."/>
            <person name="Liep D."/>
            <person name="Gordon J."/>
        </authorList>
    </citation>
    <scope>NUCLEOTIDE SEQUENCE</scope>
    <source>
        <strain evidence="2">DSM 15053</strain>
    </source>
</reference>
<feature type="transmembrane region" description="Helical" evidence="1">
    <location>
        <begin position="55"/>
        <end position="73"/>
    </location>
</feature>
<evidence type="ECO:0000313" key="3">
    <source>
        <dbReference type="Proteomes" id="UP000004893"/>
    </source>
</evidence>
<sequence>MFVRPKLFQSAASLTGKKPSLWKNCRRPAVSCLIDKNSISHRNGNWNRGMNKKKVDAFFLVCYTIVVTLYVQINGGISGNGGAGEPGNRLSFW</sequence>
<dbReference type="EMBL" id="ABYI02000031">
    <property type="protein sequence ID" value="EEG73149.1"/>
    <property type="molecule type" value="Genomic_DNA"/>
</dbReference>
<proteinExistence type="predicted"/>
<protein>
    <submittedName>
        <fullName evidence="2">Uncharacterized protein</fullName>
    </submittedName>
</protein>
<keyword evidence="1" id="KW-0472">Membrane</keyword>
<gene>
    <name evidence="2" type="ORF">CLOHYLEM_06804</name>
</gene>
<dbReference type="HOGENOM" id="CLU_2394553_0_0_9"/>
<dbReference type="AlphaFoldDB" id="C0C3Z1"/>
<comment type="caution">
    <text evidence="2">The sequence shown here is derived from an EMBL/GenBank/DDBJ whole genome shotgun (WGS) entry which is preliminary data.</text>
</comment>